<dbReference type="EMBL" id="LR216287">
    <property type="protein sequence ID" value="VFJ12509.1"/>
    <property type="molecule type" value="Genomic_DNA"/>
</dbReference>
<keyword evidence="1" id="KW-0812">Transmembrane</keyword>
<keyword evidence="1" id="KW-1133">Transmembrane helix</keyword>
<accession>A0A484I6U0</accession>
<reference evidence="2 3" key="1">
    <citation type="submission" date="2019-02" db="EMBL/GenBank/DDBJ databases">
        <authorList>
            <person name="Lehtovirta-Morley E L."/>
        </authorList>
    </citation>
    <scope>NUCLEOTIDE SEQUENCE [LARGE SCALE GENOMIC DNA]</scope>
    <source>
        <strain evidence="2">NFRAN1</strain>
    </source>
</reference>
<keyword evidence="1" id="KW-0472">Membrane</keyword>
<evidence type="ECO:0000256" key="1">
    <source>
        <dbReference type="SAM" id="Phobius"/>
    </source>
</evidence>
<evidence type="ECO:0000313" key="3">
    <source>
        <dbReference type="Proteomes" id="UP000294299"/>
    </source>
</evidence>
<gene>
    <name evidence="2" type="ORF">NFRAN_0188</name>
</gene>
<keyword evidence="3" id="KW-1185">Reference proteome</keyword>
<organism evidence="2 3">
    <name type="scientific">Candidatus Nitrosocosmicus franklandianus</name>
    <dbReference type="NCBI Taxonomy" id="1798806"/>
    <lineage>
        <taxon>Archaea</taxon>
        <taxon>Nitrososphaerota</taxon>
        <taxon>Nitrososphaeria</taxon>
        <taxon>Nitrososphaerales</taxon>
        <taxon>Nitrososphaeraceae</taxon>
        <taxon>Candidatus Nitrosocosmicus</taxon>
    </lineage>
</organism>
<name>A0A484I6U0_9ARCH</name>
<protein>
    <submittedName>
        <fullName evidence="2">Uncharacterized protein</fullName>
    </submittedName>
</protein>
<feature type="transmembrane region" description="Helical" evidence="1">
    <location>
        <begin position="15"/>
        <end position="35"/>
    </location>
</feature>
<sequence>MLGYGLKWLHSDQEFMFLLLLNMIILLINAIHSVFRIRVDPSFIPKIHISIVHGN</sequence>
<dbReference type="AlphaFoldDB" id="A0A484I6U0"/>
<evidence type="ECO:0000313" key="2">
    <source>
        <dbReference type="EMBL" id="VFJ12509.1"/>
    </source>
</evidence>
<dbReference type="Proteomes" id="UP000294299">
    <property type="component" value="Chromosome NFRAN"/>
</dbReference>
<dbReference type="KEGG" id="nfn:NFRAN_0188"/>
<proteinExistence type="predicted"/>